<dbReference type="PANTHER" id="PTHR42788:SF13">
    <property type="entry name" value="ALIPHATIC SULFONATES IMPORT ATP-BINDING PROTEIN SSUB"/>
    <property type="match status" value="1"/>
</dbReference>
<feature type="compositionally biased region" description="Low complexity" evidence="4">
    <location>
        <begin position="1"/>
        <end position="13"/>
    </location>
</feature>
<dbReference type="PANTHER" id="PTHR42788">
    <property type="entry name" value="TAURINE IMPORT ATP-BINDING PROTEIN-RELATED"/>
    <property type="match status" value="1"/>
</dbReference>
<evidence type="ECO:0000256" key="2">
    <source>
        <dbReference type="ARBA" id="ARBA00022741"/>
    </source>
</evidence>
<name>A0A841E707_9ACTN</name>
<dbReference type="SUPFAM" id="SSF52540">
    <property type="entry name" value="P-loop containing nucleoside triphosphate hydrolases"/>
    <property type="match status" value="1"/>
</dbReference>
<evidence type="ECO:0000259" key="5">
    <source>
        <dbReference type="PROSITE" id="PS50893"/>
    </source>
</evidence>
<accession>A0A841E707</accession>
<dbReference type="InterPro" id="IPR003439">
    <property type="entry name" value="ABC_transporter-like_ATP-bd"/>
</dbReference>
<feature type="region of interest" description="Disordered" evidence="4">
    <location>
        <begin position="1"/>
        <end position="20"/>
    </location>
</feature>
<dbReference type="EMBL" id="JACHLY010000001">
    <property type="protein sequence ID" value="MBB5997089.1"/>
    <property type="molecule type" value="Genomic_DNA"/>
</dbReference>
<proteinExistence type="predicted"/>
<gene>
    <name evidence="6" type="ORF">HNR25_000840</name>
</gene>
<dbReference type="InterPro" id="IPR050166">
    <property type="entry name" value="ABC_transporter_ATP-bind"/>
</dbReference>
<dbReference type="PROSITE" id="PS50893">
    <property type="entry name" value="ABC_TRANSPORTER_2"/>
    <property type="match status" value="1"/>
</dbReference>
<keyword evidence="2" id="KW-0547">Nucleotide-binding</keyword>
<dbReference type="GO" id="GO:0016887">
    <property type="term" value="F:ATP hydrolysis activity"/>
    <property type="evidence" value="ECO:0007669"/>
    <property type="project" value="InterPro"/>
</dbReference>
<dbReference type="InterPro" id="IPR003593">
    <property type="entry name" value="AAA+_ATPase"/>
</dbReference>
<organism evidence="6 7">
    <name type="scientific">Streptomonospora salina</name>
    <dbReference type="NCBI Taxonomy" id="104205"/>
    <lineage>
        <taxon>Bacteria</taxon>
        <taxon>Bacillati</taxon>
        <taxon>Actinomycetota</taxon>
        <taxon>Actinomycetes</taxon>
        <taxon>Streptosporangiales</taxon>
        <taxon>Nocardiopsidaceae</taxon>
        <taxon>Streptomonospora</taxon>
    </lineage>
</organism>
<evidence type="ECO:0000313" key="6">
    <source>
        <dbReference type="EMBL" id="MBB5997089.1"/>
    </source>
</evidence>
<sequence length="287" mass="31493">MATTPTAPAPETTAPHEKAPMLDVTGLQKIYPGQQGEVEALRDLTFELGQGELACLVGPSGCGKTTLLKCIAGLMRPSSGSVVLAGNSITGPPPDMAVVFQEYGRSLFPWLRVRDNVELPLKEKKLPKRRRRELSDEALDAVGLLKSADAYPWQLSGGMQQRVAIARAIAYEPRVLLMDEPFAAVDAQTRADLEDLIRTLWKRFSMTVLFVTHDIDEAVYLGERVLVMSSSPTVIQDDVTIDLPAERDQINTRGEHRFAELRTRIYAEIRNASQAAAARPQEAGRAG</sequence>
<feature type="domain" description="ABC transporter" evidence="5">
    <location>
        <begin position="22"/>
        <end position="255"/>
    </location>
</feature>
<keyword evidence="1" id="KW-0813">Transport</keyword>
<keyword evidence="3 6" id="KW-0067">ATP-binding</keyword>
<keyword evidence="7" id="KW-1185">Reference proteome</keyword>
<reference evidence="6 7" key="1">
    <citation type="submission" date="2020-08" db="EMBL/GenBank/DDBJ databases">
        <title>Sequencing the genomes of 1000 actinobacteria strains.</title>
        <authorList>
            <person name="Klenk H.-P."/>
        </authorList>
    </citation>
    <scope>NUCLEOTIDE SEQUENCE [LARGE SCALE GENOMIC DNA]</scope>
    <source>
        <strain evidence="6 7">DSM 44593</strain>
    </source>
</reference>
<dbReference type="InterPro" id="IPR017871">
    <property type="entry name" value="ABC_transporter-like_CS"/>
</dbReference>
<dbReference type="SMART" id="SM00382">
    <property type="entry name" value="AAA"/>
    <property type="match status" value="1"/>
</dbReference>
<evidence type="ECO:0000313" key="7">
    <source>
        <dbReference type="Proteomes" id="UP000578077"/>
    </source>
</evidence>
<dbReference type="CDD" id="cd03293">
    <property type="entry name" value="ABC_NrtD_SsuB_transporters"/>
    <property type="match status" value="1"/>
</dbReference>
<dbReference type="Gene3D" id="3.40.50.300">
    <property type="entry name" value="P-loop containing nucleotide triphosphate hydrolases"/>
    <property type="match status" value="1"/>
</dbReference>
<protein>
    <submittedName>
        <fullName evidence="6">NitT/TauT family transport system ATP-binding protein</fullName>
    </submittedName>
</protein>
<evidence type="ECO:0000256" key="4">
    <source>
        <dbReference type="SAM" id="MobiDB-lite"/>
    </source>
</evidence>
<dbReference type="InterPro" id="IPR027417">
    <property type="entry name" value="P-loop_NTPase"/>
</dbReference>
<dbReference type="AlphaFoldDB" id="A0A841E707"/>
<dbReference type="Proteomes" id="UP000578077">
    <property type="component" value="Unassembled WGS sequence"/>
</dbReference>
<dbReference type="GO" id="GO:0005524">
    <property type="term" value="F:ATP binding"/>
    <property type="evidence" value="ECO:0007669"/>
    <property type="project" value="UniProtKB-KW"/>
</dbReference>
<dbReference type="Pfam" id="PF00005">
    <property type="entry name" value="ABC_tran"/>
    <property type="match status" value="1"/>
</dbReference>
<comment type="caution">
    <text evidence="6">The sequence shown here is derived from an EMBL/GenBank/DDBJ whole genome shotgun (WGS) entry which is preliminary data.</text>
</comment>
<dbReference type="PROSITE" id="PS00211">
    <property type="entry name" value="ABC_TRANSPORTER_1"/>
    <property type="match status" value="1"/>
</dbReference>
<evidence type="ECO:0000256" key="3">
    <source>
        <dbReference type="ARBA" id="ARBA00022840"/>
    </source>
</evidence>
<evidence type="ECO:0000256" key="1">
    <source>
        <dbReference type="ARBA" id="ARBA00022448"/>
    </source>
</evidence>